<organism evidence="3 4">
    <name type="scientific">Candida orthopsilosis (strain 90-125)</name>
    <name type="common">Yeast</name>
    <dbReference type="NCBI Taxonomy" id="1136231"/>
    <lineage>
        <taxon>Eukaryota</taxon>
        <taxon>Fungi</taxon>
        <taxon>Dikarya</taxon>
        <taxon>Ascomycota</taxon>
        <taxon>Saccharomycotina</taxon>
        <taxon>Pichiomycetes</taxon>
        <taxon>Debaryomycetaceae</taxon>
        <taxon>Candida/Lodderomyces clade</taxon>
        <taxon>Candida</taxon>
    </lineage>
</organism>
<dbReference type="GO" id="GO:0017111">
    <property type="term" value="F:ribonucleoside triphosphate phosphatase activity"/>
    <property type="evidence" value="ECO:0007669"/>
    <property type="project" value="TreeGrafter"/>
</dbReference>
<keyword evidence="2" id="KW-0472">Membrane</keyword>
<evidence type="ECO:0000313" key="4">
    <source>
        <dbReference type="Proteomes" id="UP000005018"/>
    </source>
</evidence>
<dbReference type="GeneID" id="14539207"/>
<dbReference type="PANTHER" id="PTHR10151:SF120">
    <property type="entry name" value="BIS(5'-ADENOSYL)-TRIPHOSPHATASE"/>
    <property type="match status" value="1"/>
</dbReference>
<name>H8X0J5_CANO9</name>
<feature type="transmembrane region" description="Helical" evidence="2">
    <location>
        <begin position="113"/>
        <end position="132"/>
    </location>
</feature>
<evidence type="ECO:0000256" key="2">
    <source>
        <dbReference type="SAM" id="Phobius"/>
    </source>
</evidence>
<dbReference type="Gene3D" id="3.40.720.10">
    <property type="entry name" value="Alkaline Phosphatase, subunit A"/>
    <property type="match status" value="1"/>
</dbReference>
<keyword evidence="2" id="KW-1133">Transmembrane helix</keyword>
<dbReference type="EMBL" id="HE681720">
    <property type="protein sequence ID" value="CCG21884.1"/>
    <property type="molecule type" value="Genomic_DNA"/>
</dbReference>
<dbReference type="HOGENOM" id="CLU_017594_4_0_1"/>
<keyword evidence="2" id="KW-0812">Transmembrane</keyword>
<dbReference type="KEGG" id="cot:CORT_0B01650"/>
<proteinExistence type="predicted"/>
<accession>H8X0J5</accession>
<evidence type="ECO:0000256" key="1">
    <source>
        <dbReference type="SAM" id="MobiDB-lite"/>
    </source>
</evidence>
<feature type="region of interest" description="Disordered" evidence="1">
    <location>
        <begin position="621"/>
        <end position="657"/>
    </location>
</feature>
<dbReference type="OrthoDB" id="415411at2759"/>
<dbReference type="Gene3D" id="3.30.1360.180">
    <property type="match status" value="1"/>
</dbReference>
<dbReference type="RefSeq" id="XP_003867322.1">
    <property type="nucleotide sequence ID" value="XM_003867274.1"/>
</dbReference>
<dbReference type="InterPro" id="IPR017850">
    <property type="entry name" value="Alkaline_phosphatase_core_sf"/>
</dbReference>
<dbReference type="GO" id="GO:0047429">
    <property type="term" value="F:nucleoside triphosphate diphosphatase activity"/>
    <property type="evidence" value="ECO:0007669"/>
    <property type="project" value="TreeGrafter"/>
</dbReference>
<protein>
    <submittedName>
        <fullName evidence="3">Uncharacterized protein</fullName>
    </submittedName>
</protein>
<evidence type="ECO:0000313" key="3">
    <source>
        <dbReference type="EMBL" id="CCG21884.1"/>
    </source>
</evidence>
<feature type="region of interest" description="Disordered" evidence="1">
    <location>
        <begin position="597"/>
        <end position="616"/>
    </location>
</feature>
<dbReference type="Proteomes" id="UP000005018">
    <property type="component" value="Chromosome 2"/>
</dbReference>
<keyword evidence="4" id="KW-1185">Reference proteome</keyword>
<gene>
    <name evidence="3" type="ORF">CORT_0B01650</name>
</gene>
<dbReference type="FunFam" id="3.30.1360.180:FF:000003">
    <property type="entry name" value="Type I phosphodiesterase/nucleotide pyrophosphatase family protein"/>
    <property type="match status" value="1"/>
</dbReference>
<feature type="compositionally biased region" description="Low complexity" evidence="1">
    <location>
        <begin position="628"/>
        <end position="651"/>
    </location>
</feature>
<dbReference type="eggNOG" id="KOG2645">
    <property type="taxonomic scope" value="Eukaryota"/>
</dbReference>
<sequence length="694" mass="78217">MSINYSTPHAVDVPVIDMDDPEDDIIFAEHQNNNHSPNTLFDPLAEDRESSSKSGLIGKLKSLLRNDTRTNDYEMVSRYDAGIDSDEEAMNEPPIDLKEYRLRLLEKKVRNRTIFGGFLLTAVAVVLFILYFTKNINLKLSSESTKPSHKLYSNSTHDFYKTTIVVSLDGFHPHYINPHDTPTLHNMFINDYGAPYMVPSFPSVTFPNHWTLVTGLYPSEHGIVGNTFFDTKLNKQFVSTDPQNGSLDPDFWQGGEPIWKTAVSQGVKAAVHMWPGSEVPGVGPDFDSDRFNGSELLTSKVERVMGWLDREINTRPELILTYVPTVDEYGHKYGISGDELSKSLTYVDDFVELMKSELHKRNLDDIVNLVFVSDHGMAPTSNERVLYLDDLIDLKKIDHVDGWPLIGLIPNVDVDEAAKEIRTRFDKLDSNLTKHYHIYKREEIPQRFQFGGSVDDHKFNYRLAPLWIIPDVGYAVTTHKQMEENGGEYKPKGVHGYDNSHLLMRALFLGSGPFFKEKFKSNKVKPFANVNFYNLICDSLELQPAPNNGQSVQKIASRVLPKNWNDASVFPDLPFDVEHIVRNNATYDQLWRVGGKAKPVNEQPNPSPKASLVSEQSTITPIETQSLPKPSDFSTTTTTSDVSTTTDPSKTIATSTTTHKEGFGGLFNEIIDDIEAGVEEIGDALHSFIDDNFD</sequence>
<dbReference type="AlphaFoldDB" id="H8X0J5"/>
<reference evidence="3 4" key="1">
    <citation type="journal article" date="2012" name="PLoS ONE">
        <title>Sequence and analysis of the genome of the pathogenic yeast Candida orthopsilosis.</title>
        <authorList>
            <person name="Riccombeni A."/>
            <person name="Vidanes G."/>
            <person name="Proux-Wera E."/>
            <person name="Wolfe K.H."/>
            <person name="Butler G."/>
        </authorList>
    </citation>
    <scope>NUCLEOTIDE SEQUENCE [LARGE SCALE GENOMIC DNA]</scope>
    <source>
        <strain evidence="3 4">Co 90-125</strain>
    </source>
</reference>
<dbReference type="CDD" id="cd16018">
    <property type="entry name" value="Enpp"/>
    <property type="match status" value="1"/>
</dbReference>
<dbReference type="PANTHER" id="PTHR10151">
    <property type="entry name" value="ECTONUCLEOTIDE PYROPHOSPHATASE/PHOSPHODIESTERASE"/>
    <property type="match status" value="1"/>
</dbReference>
<dbReference type="SUPFAM" id="SSF53649">
    <property type="entry name" value="Alkaline phosphatase-like"/>
    <property type="match status" value="1"/>
</dbReference>
<dbReference type="Pfam" id="PF01663">
    <property type="entry name" value="Phosphodiest"/>
    <property type="match status" value="1"/>
</dbReference>
<dbReference type="GO" id="GO:0009141">
    <property type="term" value="P:nucleoside triphosphate metabolic process"/>
    <property type="evidence" value="ECO:0007669"/>
    <property type="project" value="TreeGrafter"/>
</dbReference>
<dbReference type="InterPro" id="IPR002591">
    <property type="entry name" value="Phosphodiest/P_Trfase"/>
</dbReference>